<evidence type="ECO:0000313" key="3">
    <source>
        <dbReference type="Proteomes" id="UP000800200"/>
    </source>
</evidence>
<keyword evidence="3" id="KW-1185">Reference proteome</keyword>
<name>A0A6A6E888_9PEZI</name>
<keyword evidence="1" id="KW-1133">Transmembrane helix</keyword>
<evidence type="ECO:0000256" key="1">
    <source>
        <dbReference type="SAM" id="Phobius"/>
    </source>
</evidence>
<dbReference type="EMBL" id="ML994624">
    <property type="protein sequence ID" value="KAF2188141.1"/>
    <property type="molecule type" value="Genomic_DNA"/>
</dbReference>
<proteinExistence type="predicted"/>
<organism evidence="2 3">
    <name type="scientific">Zopfia rhizophila CBS 207.26</name>
    <dbReference type="NCBI Taxonomy" id="1314779"/>
    <lineage>
        <taxon>Eukaryota</taxon>
        <taxon>Fungi</taxon>
        <taxon>Dikarya</taxon>
        <taxon>Ascomycota</taxon>
        <taxon>Pezizomycotina</taxon>
        <taxon>Dothideomycetes</taxon>
        <taxon>Dothideomycetes incertae sedis</taxon>
        <taxon>Zopfiaceae</taxon>
        <taxon>Zopfia</taxon>
    </lineage>
</organism>
<sequence length="60" mass="6606">MFTNNLLTDLALILALFGEQVTKQFISLLFTVYNCIIFTICLLGIITAIISVIRVTGPNS</sequence>
<feature type="transmembrane region" description="Helical" evidence="1">
    <location>
        <begin position="28"/>
        <end position="53"/>
    </location>
</feature>
<dbReference type="Proteomes" id="UP000800200">
    <property type="component" value="Unassembled WGS sequence"/>
</dbReference>
<protein>
    <submittedName>
        <fullName evidence="2">Uncharacterized protein</fullName>
    </submittedName>
</protein>
<evidence type="ECO:0000313" key="2">
    <source>
        <dbReference type="EMBL" id="KAF2188141.1"/>
    </source>
</evidence>
<gene>
    <name evidence="2" type="ORF">K469DRAFT_567174</name>
</gene>
<keyword evidence="1" id="KW-0472">Membrane</keyword>
<dbReference type="OrthoDB" id="194358at2759"/>
<reference evidence="2" key="1">
    <citation type="journal article" date="2020" name="Stud. Mycol.">
        <title>101 Dothideomycetes genomes: a test case for predicting lifestyles and emergence of pathogens.</title>
        <authorList>
            <person name="Haridas S."/>
            <person name="Albert R."/>
            <person name="Binder M."/>
            <person name="Bloem J."/>
            <person name="Labutti K."/>
            <person name="Salamov A."/>
            <person name="Andreopoulos B."/>
            <person name="Baker S."/>
            <person name="Barry K."/>
            <person name="Bills G."/>
            <person name="Bluhm B."/>
            <person name="Cannon C."/>
            <person name="Castanera R."/>
            <person name="Culley D."/>
            <person name="Daum C."/>
            <person name="Ezra D."/>
            <person name="Gonzalez J."/>
            <person name="Henrissat B."/>
            <person name="Kuo A."/>
            <person name="Liang C."/>
            <person name="Lipzen A."/>
            <person name="Lutzoni F."/>
            <person name="Magnuson J."/>
            <person name="Mondo S."/>
            <person name="Nolan M."/>
            <person name="Ohm R."/>
            <person name="Pangilinan J."/>
            <person name="Park H.-J."/>
            <person name="Ramirez L."/>
            <person name="Alfaro M."/>
            <person name="Sun H."/>
            <person name="Tritt A."/>
            <person name="Yoshinaga Y."/>
            <person name="Zwiers L.-H."/>
            <person name="Turgeon B."/>
            <person name="Goodwin S."/>
            <person name="Spatafora J."/>
            <person name="Crous P."/>
            <person name="Grigoriev I."/>
        </authorList>
    </citation>
    <scope>NUCLEOTIDE SEQUENCE</scope>
    <source>
        <strain evidence="2">CBS 207.26</strain>
    </source>
</reference>
<keyword evidence="1" id="KW-0812">Transmembrane</keyword>
<dbReference type="AlphaFoldDB" id="A0A6A6E888"/>
<accession>A0A6A6E888</accession>